<dbReference type="InterPro" id="IPR003959">
    <property type="entry name" value="ATPase_AAA_core"/>
</dbReference>
<dbReference type="Gene3D" id="3.40.50.300">
    <property type="entry name" value="P-loop containing nucleotide triphosphate hydrolases"/>
    <property type="match status" value="1"/>
</dbReference>
<dbReference type="CDD" id="cd19481">
    <property type="entry name" value="RecA-like_protease"/>
    <property type="match status" value="1"/>
</dbReference>
<reference evidence="2 3" key="1">
    <citation type="submission" date="2016-10" db="EMBL/GenBank/DDBJ databases">
        <authorList>
            <person name="de Groot N.N."/>
        </authorList>
    </citation>
    <scope>NUCLEOTIDE SEQUENCE [LARGE SCALE GENOMIC DNA]</scope>
    <source>
        <strain evidence="2 3">ATCC 43154</strain>
    </source>
</reference>
<dbReference type="InterPro" id="IPR050168">
    <property type="entry name" value="AAA_ATPase_domain"/>
</dbReference>
<dbReference type="SMART" id="SM00382">
    <property type="entry name" value="AAA"/>
    <property type="match status" value="1"/>
</dbReference>
<dbReference type="EMBL" id="FOTW01000053">
    <property type="protein sequence ID" value="SFM93028.1"/>
    <property type="molecule type" value="Genomic_DNA"/>
</dbReference>
<feature type="domain" description="AAA+ ATPase" evidence="1">
    <location>
        <begin position="120"/>
        <end position="252"/>
    </location>
</feature>
<gene>
    <name evidence="2" type="ORF">SAMN02982985_05830</name>
</gene>
<dbReference type="Pfam" id="PF00004">
    <property type="entry name" value="AAA"/>
    <property type="match status" value="1"/>
</dbReference>
<sequence>MANGDQIKAMLRAYKDADEHQLLTLALQIAAREAKAGHNRLAGEIRDLVEQLKAHGPIVPKRQATPIVQPKGELADLVSVDYPDVRLDDLVLLPEVRHRLDRMMREQRQAGKIREFGLNPRGKLLFVGPPGTGKTMSAKAVAAELSLPLFTLRLESLFTRFMGEAAAKLKLIFENIQQVRGVYLFDEFDAIGQQRAAANDVGEIRRILNSFLQLVEQDQSNSVVIAATNHPELLDNALFRRFDDVLRFEMPSRDSLVELLKRRLARNAKSLDYEVLAAEASGLSYADIQRACDDALKDMIIVAHDHIAMHDMQLAIRERGDDRKTFSNPL</sequence>
<dbReference type="OrthoDB" id="9809379at2"/>
<dbReference type="RefSeq" id="WP_093391283.1">
    <property type="nucleotide sequence ID" value="NZ_FOTW01000053.1"/>
</dbReference>
<dbReference type="STRING" id="758825.SAMN02982985_05830"/>
<name>A0A1I4UVU4_9BURK</name>
<evidence type="ECO:0000313" key="2">
    <source>
        <dbReference type="EMBL" id="SFM93028.1"/>
    </source>
</evidence>
<protein>
    <submittedName>
        <fullName evidence="2">ATPase family associated with various cellular activities (AAA)</fullName>
    </submittedName>
</protein>
<organism evidence="2 3">
    <name type="scientific">Rugamonas rubra</name>
    <dbReference type="NCBI Taxonomy" id="758825"/>
    <lineage>
        <taxon>Bacteria</taxon>
        <taxon>Pseudomonadati</taxon>
        <taxon>Pseudomonadota</taxon>
        <taxon>Betaproteobacteria</taxon>
        <taxon>Burkholderiales</taxon>
        <taxon>Oxalobacteraceae</taxon>
        <taxon>Telluria group</taxon>
        <taxon>Rugamonas</taxon>
    </lineage>
</organism>
<proteinExistence type="predicted"/>
<dbReference type="AlphaFoldDB" id="A0A1I4UVU4"/>
<keyword evidence="3" id="KW-1185">Reference proteome</keyword>
<dbReference type="GO" id="GO:0016887">
    <property type="term" value="F:ATP hydrolysis activity"/>
    <property type="evidence" value="ECO:0007669"/>
    <property type="project" value="InterPro"/>
</dbReference>
<dbReference type="PANTHER" id="PTHR23077:SF198">
    <property type="entry name" value="ATP-DEPENDENT ZINC METALLOPROTEASE FTSH"/>
    <property type="match status" value="1"/>
</dbReference>
<evidence type="ECO:0000313" key="3">
    <source>
        <dbReference type="Proteomes" id="UP000199470"/>
    </source>
</evidence>
<dbReference type="Proteomes" id="UP000199470">
    <property type="component" value="Unassembled WGS sequence"/>
</dbReference>
<dbReference type="InterPro" id="IPR003593">
    <property type="entry name" value="AAA+_ATPase"/>
</dbReference>
<dbReference type="SUPFAM" id="SSF52540">
    <property type="entry name" value="P-loop containing nucleoside triphosphate hydrolases"/>
    <property type="match status" value="1"/>
</dbReference>
<evidence type="ECO:0000259" key="1">
    <source>
        <dbReference type="SMART" id="SM00382"/>
    </source>
</evidence>
<dbReference type="GO" id="GO:0005524">
    <property type="term" value="F:ATP binding"/>
    <property type="evidence" value="ECO:0007669"/>
    <property type="project" value="InterPro"/>
</dbReference>
<dbReference type="PANTHER" id="PTHR23077">
    <property type="entry name" value="AAA-FAMILY ATPASE"/>
    <property type="match status" value="1"/>
</dbReference>
<accession>A0A1I4UVU4</accession>
<dbReference type="InterPro" id="IPR027417">
    <property type="entry name" value="P-loop_NTPase"/>
</dbReference>